<sequence length="538" mass="57264">MKDAKAPANPLGTNPRAAAPAGARTAADVVTPEVVAQLTRGVAGSGRTANHTPFTGEKLADLPESTPEDVAGAFDRARAAQPGWAAVPVRTRAAVLLRFHDLVLARQAEVLDLIQLETGKARLHAHEEIQAVAVAARHYGRRATAYLRPRRRAGVVPVLTKTTELRQPRGVVGQIAPWNYPLELSVGDALPAFVSGNAVVMKPDTETALTALWARDLLIEAGLPEAVFQVVIGEGPVIGPEVVRHADYVSFTGSTRTGREVARGAAERLVGCSLELGGKNAMLVLHDADIEKAAAGAVRACFSSAGQLCISIERLYVHASVADAFMERFTTRTKAMRLGNSLAYGAEMGSLAGERQLATVVRHVDEAVTKGATVLAGGVARPDIGPLFYEPTILEGVEEPMAVCAEETFGPVVSVYRFTDEDEVVERANATSYGLNASVWTRDSGRGHAIAARLRTGTVNINEGYAPAYGSVQSPMGGMKDSGLGRRHGSEGILKFTEAQTVAEQRVMPMGPAFGMDDAKYADLMSRSLRLMKAFRLR</sequence>
<keyword evidence="3 7" id="KW-0560">Oxidoreductase</keyword>
<evidence type="ECO:0000259" key="9">
    <source>
        <dbReference type="Pfam" id="PF00171"/>
    </source>
</evidence>
<dbReference type="PANTHER" id="PTHR11699">
    <property type="entry name" value="ALDEHYDE DEHYDROGENASE-RELATED"/>
    <property type="match status" value="1"/>
</dbReference>
<dbReference type="FunFam" id="3.40.309.10:FF:000009">
    <property type="entry name" value="Aldehyde dehydrogenase A"/>
    <property type="match status" value="1"/>
</dbReference>
<comment type="similarity">
    <text evidence="1 7">Belongs to the aldehyde dehydrogenase family.</text>
</comment>
<protein>
    <recommendedName>
        <fullName evidence="4">succinate-semialdehyde dehydrogenase (NADP(+))</fullName>
        <ecNumber evidence="4">1.2.1.79</ecNumber>
    </recommendedName>
</protein>
<evidence type="ECO:0000256" key="2">
    <source>
        <dbReference type="ARBA" id="ARBA00022857"/>
    </source>
</evidence>
<evidence type="ECO:0000256" key="7">
    <source>
        <dbReference type="RuleBase" id="RU003345"/>
    </source>
</evidence>
<keyword evidence="2" id="KW-0521">NADP</keyword>
<dbReference type="InterPro" id="IPR015590">
    <property type="entry name" value="Aldehyde_DH_dom"/>
</dbReference>
<dbReference type="CDD" id="cd07101">
    <property type="entry name" value="ALDH_SSADH2_GabD2"/>
    <property type="match status" value="1"/>
</dbReference>
<feature type="active site" evidence="6">
    <location>
        <position position="275"/>
    </location>
</feature>
<evidence type="ECO:0000256" key="3">
    <source>
        <dbReference type="ARBA" id="ARBA00023002"/>
    </source>
</evidence>
<name>A0A5B8JM21_9ACTN</name>
<dbReference type="NCBIfam" id="NF006916">
    <property type="entry name" value="PRK09407.1"/>
    <property type="match status" value="1"/>
</dbReference>
<dbReference type="AlphaFoldDB" id="A0A5B8JM21"/>
<dbReference type="Gene3D" id="3.40.309.10">
    <property type="entry name" value="Aldehyde Dehydrogenase, Chain A, domain 2"/>
    <property type="match status" value="1"/>
</dbReference>
<evidence type="ECO:0000313" key="11">
    <source>
        <dbReference type="Proteomes" id="UP000320580"/>
    </source>
</evidence>
<dbReference type="RefSeq" id="WP_146481912.1">
    <property type="nucleotide sequence ID" value="NZ_CP042266.1"/>
</dbReference>
<dbReference type="Gene3D" id="3.40.605.10">
    <property type="entry name" value="Aldehyde Dehydrogenase, Chain A, domain 1"/>
    <property type="match status" value="1"/>
</dbReference>
<feature type="compositionally biased region" description="Low complexity" evidence="8">
    <location>
        <begin position="12"/>
        <end position="25"/>
    </location>
</feature>
<dbReference type="InterPro" id="IPR016161">
    <property type="entry name" value="Ald_DH/histidinol_DH"/>
</dbReference>
<dbReference type="FunFam" id="3.40.605.10:FF:000010">
    <property type="entry name" value="N-succinylglutamate 5-semialdehyde dehydrogenase"/>
    <property type="match status" value="1"/>
</dbReference>
<feature type="region of interest" description="Disordered" evidence="8">
    <location>
        <begin position="1"/>
        <end position="25"/>
    </location>
</feature>
<dbReference type="InterPro" id="IPR016162">
    <property type="entry name" value="Ald_DH_N"/>
</dbReference>
<accession>A0A5B8JM21</accession>
<evidence type="ECO:0000256" key="6">
    <source>
        <dbReference type="PROSITE-ProRule" id="PRU10007"/>
    </source>
</evidence>
<comment type="catalytic activity">
    <reaction evidence="5">
        <text>succinate semialdehyde + NADP(+) + H2O = succinate + NADPH + 2 H(+)</text>
        <dbReference type="Rhea" id="RHEA:13213"/>
        <dbReference type="ChEBI" id="CHEBI:15377"/>
        <dbReference type="ChEBI" id="CHEBI:15378"/>
        <dbReference type="ChEBI" id="CHEBI:30031"/>
        <dbReference type="ChEBI" id="CHEBI:57706"/>
        <dbReference type="ChEBI" id="CHEBI:57783"/>
        <dbReference type="ChEBI" id="CHEBI:58349"/>
        <dbReference type="EC" id="1.2.1.79"/>
    </reaction>
</comment>
<evidence type="ECO:0000256" key="8">
    <source>
        <dbReference type="SAM" id="MobiDB-lite"/>
    </source>
</evidence>
<keyword evidence="11" id="KW-1185">Reference proteome</keyword>
<reference evidence="10 11" key="1">
    <citation type="submission" date="2019-07" db="EMBL/GenBank/DDBJ databases">
        <authorList>
            <person name="Zhu P."/>
        </authorList>
    </citation>
    <scope>NUCLEOTIDE SEQUENCE [LARGE SCALE GENOMIC DNA]</scope>
    <source>
        <strain evidence="10 11">SSL-25</strain>
    </source>
</reference>
<gene>
    <name evidence="10" type="ORF">FQU76_21095</name>
</gene>
<dbReference type="EC" id="1.2.1.79" evidence="4"/>
<evidence type="ECO:0000256" key="5">
    <source>
        <dbReference type="ARBA" id="ARBA00048559"/>
    </source>
</evidence>
<feature type="region of interest" description="Disordered" evidence="8">
    <location>
        <begin position="41"/>
        <end position="66"/>
    </location>
</feature>
<organism evidence="10 11">
    <name type="scientific">Streptomyces qinzhouensis</name>
    <dbReference type="NCBI Taxonomy" id="2599401"/>
    <lineage>
        <taxon>Bacteria</taxon>
        <taxon>Bacillati</taxon>
        <taxon>Actinomycetota</taxon>
        <taxon>Actinomycetes</taxon>
        <taxon>Kitasatosporales</taxon>
        <taxon>Streptomycetaceae</taxon>
        <taxon>Streptomyces</taxon>
    </lineage>
</organism>
<evidence type="ECO:0000313" key="10">
    <source>
        <dbReference type="EMBL" id="QDY78593.1"/>
    </source>
</evidence>
<dbReference type="KEGG" id="sqz:FQU76_21095"/>
<dbReference type="GO" id="GO:0036243">
    <property type="term" value="F:succinate-semialdehyde dehydrogenase (NADP+) activity"/>
    <property type="evidence" value="ECO:0007669"/>
    <property type="project" value="UniProtKB-EC"/>
</dbReference>
<dbReference type="InterPro" id="IPR016163">
    <property type="entry name" value="Ald_DH_C"/>
</dbReference>
<dbReference type="Proteomes" id="UP000320580">
    <property type="component" value="Chromosome"/>
</dbReference>
<dbReference type="PROSITE" id="PS00687">
    <property type="entry name" value="ALDEHYDE_DEHYDR_GLU"/>
    <property type="match status" value="1"/>
</dbReference>
<evidence type="ECO:0000256" key="4">
    <source>
        <dbReference type="ARBA" id="ARBA00039122"/>
    </source>
</evidence>
<evidence type="ECO:0000256" key="1">
    <source>
        <dbReference type="ARBA" id="ARBA00009986"/>
    </source>
</evidence>
<dbReference type="SUPFAM" id="SSF53720">
    <property type="entry name" value="ALDH-like"/>
    <property type="match status" value="1"/>
</dbReference>
<dbReference type="OrthoDB" id="6882680at2"/>
<proteinExistence type="inferred from homology"/>
<dbReference type="InterPro" id="IPR029510">
    <property type="entry name" value="Ald_DH_CS_GLU"/>
</dbReference>
<dbReference type="EMBL" id="CP042266">
    <property type="protein sequence ID" value="QDY78593.1"/>
    <property type="molecule type" value="Genomic_DNA"/>
</dbReference>
<feature type="domain" description="Aldehyde dehydrogenase" evidence="9">
    <location>
        <begin position="47"/>
        <end position="502"/>
    </location>
</feature>
<dbReference type="Pfam" id="PF00171">
    <property type="entry name" value="Aldedh"/>
    <property type="match status" value="1"/>
</dbReference>